<name>A0ABS4GJP7_9BACL</name>
<dbReference type="EC" id="2.7.7.18" evidence="10"/>
<evidence type="ECO:0000256" key="2">
    <source>
        <dbReference type="ARBA" id="ARBA00005019"/>
    </source>
</evidence>
<keyword evidence="13" id="KW-1185">Reference proteome</keyword>
<dbReference type="InterPro" id="IPR005248">
    <property type="entry name" value="NadD/NMNAT"/>
</dbReference>
<evidence type="ECO:0000256" key="5">
    <source>
        <dbReference type="ARBA" id="ARBA00022695"/>
    </source>
</evidence>
<dbReference type="NCBIfam" id="NF000840">
    <property type="entry name" value="PRK00071.1-3"/>
    <property type="match status" value="1"/>
</dbReference>
<gene>
    <name evidence="10" type="primary">nadD</name>
    <name evidence="12" type="ORF">J2Z37_000470</name>
</gene>
<comment type="function">
    <text evidence="1 10">Catalyzes the reversible adenylation of nicotinate mononucleotide (NaMN) to nicotinic acid adenine dinucleotide (NaAD).</text>
</comment>
<comment type="caution">
    <text evidence="12">The sequence shown here is derived from an EMBL/GenBank/DDBJ whole genome shotgun (WGS) entry which is preliminary data.</text>
</comment>
<evidence type="ECO:0000313" key="13">
    <source>
        <dbReference type="Proteomes" id="UP001519343"/>
    </source>
</evidence>
<sequence length="192" mass="22506">MMKIGILGGTFDPIHIAHLMTAEQVYHQLQLDQIWFMPAHIPPHKEGKHVSEAVHRLKMVELATQSISYFHAFPYELSRPGPSYTIQTIKEIKDLYPKVDFYFIIGGDMIDYLPKWHKIDHLVNLVKFVGVHRPGYLPDNEWARKYVKMVPMPQTEISSTLIRTYLKNGQSIRFMVPDEVKKYIEENHLYDV</sequence>
<dbReference type="SUPFAM" id="SSF52374">
    <property type="entry name" value="Nucleotidylyl transferase"/>
    <property type="match status" value="1"/>
</dbReference>
<dbReference type="InterPro" id="IPR014729">
    <property type="entry name" value="Rossmann-like_a/b/a_fold"/>
</dbReference>
<dbReference type="Proteomes" id="UP001519343">
    <property type="component" value="Unassembled WGS sequence"/>
</dbReference>
<dbReference type="CDD" id="cd02165">
    <property type="entry name" value="NMNAT"/>
    <property type="match status" value="1"/>
</dbReference>
<keyword evidence="5 10" id="KW-0548">Nucleotidyltransferase</keyword>
<comment type="pathway">
    <text evidence="2 10">Cofactor biosynthesis; NAD(+) biosynthesis; deamido-NAD(+) from nicotinate D-ribonucleotide: step 1/1.</text>
</comment>
<evidence type="ECO:0000256" key="9">
    <source>
        <dbReference type="ARBA" id="ARBA00048721"/>
    </source>
</evidence>
<evidence type="ECO:0000256" key="7">
    <source>
        <dbReference type="ARBA" id="ARBA00022840"/>
    </source>
</evidence>
<dbReference type="InterPro" id="IPR004821">
    <property type="entry name" value="Cyt_trans-like"/>
</dbReference>
<comment type="similarity">
    <text evidence="10">Belongs to the NadD family.</text>
</comment>
<dbReference type="NCBIfam" id="TIGR00125">
    <property type="entry name" value="cyt_tran_rel"/>
    <property type="match status" value="1"/>
</dbReference>
<dbReference type="HAMAP" id="MF_00244">
    <property type="entry name" value="NaMN_adenylyltr"/>
    <property type="match status" value="1"/>
</dbReference>
<evidence type="ECO:0000313" key="12">
    <source>
        <dbReference type="EMBL" id="MBP1930483.1"/>
    </source>
</evidence>
<proteinExistence type="inferred from homology"/>
<evidence type="ECO:0000256" key="1">
    <source>
        <dbReference type="ARBA" id="ARBA00002324"/>
    </source>
</evidence>
<dbReference type="Gene3D" id="3.40.50.620">
    <property type="entry name" value="HUPs"/>
    <property type="match status" value="1"/>
</dbReference>
<evidence type="ECO:0000256" key="10">
    <source>
        <dbReference type="HAMAP-Rule" id="MF_00244"/>
    </source>
</evidence>
<feature type="domain" description="Cytidyltransferase-like" evidence="11">
    <location>
        <begin position="6"/>
        <end position="164"/>
    </location>
</feature>
<comment type="catalytic activity">
    <reaction evidence="9 10">
        <text>nicotinate beta-D-ribonucleotide + ATP + H(+) = deamido-NAD(+) + diphosphate</text>
        <dbReference type="Rhea" id="RHEA:22860"/>
        <dbReference type="ChEBI" id="CHEBI:15378"/>
        <dbReference type="ChEBI" id="CHEBI:30616"/>
        <dbReference type="ChEBI" id="CHEBI:33019"/>
        <dbReference type="ChEBI" id="CHEBI:57502"/>
        <dbReference type="ChEBI" id="CHEBI:58437"/>
        <dbReference type="EC" id="2.7.7.18"/>
    </reaction>
</comment>
<keyword evidence="3 10" id="KW-0662">Pyridine nucleotide biosynthesis</keyword>
<protein>
    <recommendedName>
        <fullName evidence="10">Probable nicotinate-nucleotide adenylyltransferase</fullName>
        <ecNumber evidence="10">2.7.7.18</ecNumber>
    </recommendedName>
    <alternativeName>
        <fullName evidence="10">Deamido-NAD(+) diphosphorylase</fullName>
    </alternativeName>
    <alternativeName>
        <fullName evidence="10">Deamido-NAD(+) pyrophosphorylase</fullName>
    </alternativeName>
    <alternativeName>
        <fullName evidence="10">Nicotinate mononucleotide adenylyltransferase</fullName>
        <shortName evidence="10">NaMN adenylyltransferase</shortName>
    </alternativeName>
</protein>
<dbReference type="Pfam" id="PF01467">
    <property type="entry name" value="CTP_transf_like"/>
    <property type="match status" value="1"/>
</dbReference>
<evidence type="ECO:0000256" key="6">
    <source>
        <dbReference type="ARBA" id="ARBA00022741"/>
    </source>
</evidence>
<dbReference type="PANTHER" id="PTHR39321">
    <property type="entry name" value="NICOTINATE-NUCLEOTIDE ADENYLYLTRANSFERASE-RELATED"/>
    <property type="match status" value="1"/>
</dbReference>
<dbReference type="EMBL" id="JAGGKT010000001">
    <property type="protein sequence ID" value="MBP1930483.1"/>
    <property type="molecule type" value="Genomic_DNA"/>
</dbReference>
<dbReference type="NCBIfam" id="TIGR00482">
    <property type="entry name" value="nicotinate (nicotinamide) nucleotide adenylyltransferase"/>
    <property type="match status" value="1"/>
</dbReference>
<organism evidence="12 13">
    <name type="scientific">Ammoniphilus resinae</name>
    <dbReference type="NCBI Taxonomy" id="861532"/>
    <lineage>
        <taxon>Bacteria</taxon>
        <taxon>Bacillati</taxon>
        <taxon>Bacillota</taxon>
        <taxon>Bacilli</taxon>
        <taxon>Bacillales</taxon>
        <taxon>Paenibacillaceae</taxon>
        <taxon>Aneurinibacillus group</taxon>
        <taxon>Ammoniphilus</taxon>
    </lineage>
</organism>
<evidence type="ECO:0000256" key="8">
    <source>
        <dbReference type="ARBA" id="ARBA00023027"/>
    </source>
</evidence>
<accession>A0ABS4GJP7</accession>
<dbReference type="GO" id="GO:0004515">
    <property type="term" value="F:nicotinate-nucleotide adenylyltransferase activity"/>
    <property type="evidence" value="ECO:0007669"/>
    <property type="project" value="UniProtKB-EC"/>
</dbReference>
<evidence type="ECO:0000256" key="4">
    <source>
        <dbReference type="ARBA" id="ARBA00022679"/>
    </source>
</evidence>
<reference evidence="12 13" key="1">
    <citation type="submission" date="2021-03" db="EMBL/GenBank/DDBJ databases">
        <title>Genomic Encyclopedia of Type Strains, Phase IV (KMG-IV): sequencing the most valuable type-strain genomes for metagenomic binning, comparative biology and taxonomic classification.</title>
        <authorList>
            <person name="Goeker M."/>
        </authorList>
    </citation>
    <scope>NUCLEOTIDE SEQUENCE [LARGE SCALE GENOMIC DNA]</scope>
    <source>
        <strain evidence="12 13">DSM 24738</strain>
    </source>
</reference>
<keyword evidence="8 10" id="KW-0520">NAD</keyword>
<dbReference type="NCBIfam" id="NF000841">
    <property type="entry name" value="PRK00071.1-4"/>
    <property type="match status" value="1"/>
</dbReference>
<keyword evidence="6 10" id="KW-0547">Nucleotide-binding</keyword>
<keyword evidence="7 10" id="KW-0067">ATP-binding</keyword>
<evidence type="ECO:0000259" key="11">
    <source>
        <dbReference type="Pfam" id="PF01467"/>
    </source>
</evidence>
<evidence type="ECO:0000256" key="3">
    <source>
        <dbReference type="ARBA" id="ARBA00022642"/>
    </source>
</evidence>
<keyword evidence="4 10" id="KW-0808">Transferase</keyword>
<dbReference type="PANTHER" id="PTHR39321:SF3">
    <property type="entry name" value="PHOSPHOPANTETHEINE ADENYLYLTRANSFERASE"/>
    <property type="match status" value="1"/>
</dbReference>